<evidence type="ECO:0000256" key="1">
    <source>
        <dbReference type="ARBA" id="ARBA00008601"/>
    </source>
</evidence>
<comment type="catalytic activity">
    <reaction evidence="5">
        <text>O-phospho-L-threonyl-[protein] + H2O = L-threonyl-[protein] + phosphate</text>
        <dbReference type="Rhea" id="RHEA:47004"/>
        <dbReference type="Rhea" id="RHEA-COMP:11060"/>
        <dbReference type="Rhea" id="RHEA-COMP:11605"/>
        <dbReference type="ChEBI" id="CHEBI:15377"/>
        <dbReference type="ChEBI" id="CHEBI:30013"/>
        <dbReference type="ChEBI" id="CHEBI:43474"/>
        <dbReference type="ChEBI" id="CHEBI:61977"/>
        <dbReference type="EC" id="3.1.3.16"/>
    </reaction>
</comment>
<dbReference type="InterPro" id="IPR000340">
    <property type="entry name" value="Dual-sp_phosphatase_cat-dom"/>
</dbReference>
<feature type="domain" description="Tyrosine-protein phosphatase" evidence="6">
    <location>
        <begin position="10"/>
        <end position="159"/>
    </location>
</feature>
<evidence type="ECO:0000256" key="4">
    <source>
        <dbReference type="ARBA" id="ARBA00047761"/>
    </source>
</evidence>
<dbReference type="CDD" id="cd14498">
    <property type="entry name" value="DSP"/>
    <property type="match status" value="1"/>
</dbReference>
<feature type="domain" description="Tyrosine specific protein phosphatases" evidence="7">
    <location>
        <begin position="76"/>
        <end position="138"/>
    </location>
</feature>
<dbReference type="PROSITE" id="PS50056">
    <property type="entry name" value="TYR_PHOSPHATASE_2"/>
    <property type="match status" value="1"/>
</dbReference>
<dbReference type="InterPro" id="IPR020422">
    <property type="entry name" value="TYR_PHOSPHATASE_DUAL_dom"/>
</dbReference>
<dbReference type="GO" id="GO:0007165">
    <property type="term" value="P:signal transduction"/>
    <property type="evidence" value="ECO:0007669"/>
    <property type="project" value="TreeGrafter"/>
</dbReference>
<dbReference type="SMART" id="SM00195">
    <property type="entry name" value="DSPc"/>
    <property type="match status" value="1"/>
</dbReference>
<gene>
    <name evidence="8" type="ORF">NKR19_g5128</name>
</gene>
<dbReference type="Gene3D" id="3.90.190.10">
    <property type="entry name" value="Protein tyrosine phosphatase superfamily"/>
    <property type="match status" value="1"/>
</dbReference>
<dbReference type="GO" id="GO:0004722">
    <property type="term" value="F:protein serine/threonine phosphatase activity"/>
    <property type="evidence" value="ECO:0007669"/>
    <property type="project" value="UniProtKB-EC"/>
</dbReference>
<accession>A0AA38RMF3</accession>
<protein>
    <submittedName>
        <fullName evidence="8">Phosphatases II</fullName>
    </submittedName>
</protein>
<dbReference type="GO" id="GO:0004725">
    <property type="term" value="F:protein tyrosine phosphatase activity"/>
    <property type="evidence" value="ECO:0007669"/>
    <property type="project" value="TreeGrafter"/>
</dbReference>
<dbReference type="PROSITE" id="PS50054">
    <property type="entry name" value="TYR_PHOSPHATASE_DUAL"/>
    <property type="match status" value="1"/>
</dbReference>
<evidence type="ECO:0000256" key="3">
    <source>
        <dbReference type="ARBA" id="ARBA00022912"/>
    </source>
</evidence>
<dbReference type="PANTHER" id="PTHR45948">
    <property type="entry name" value="DUAL SPECIFICITY PROTEIN PHOSPHATASE DDB_G0269404-RELATED"/>
    <property type="match status" value="1"/>
</dbReference>
<keyword evidence="3" id="KW-0904">Protein phosphatase</keyword>
<evidence type="ECO:0000259" key="6">
    <source>
        <dbReference type="PROSITE" id="PS50054"/>
    </source>
</evidence>
<dbReference type="InterPro" id="IPR029021">
    <property type="entry name" value="Prot-tyrosine_phosphatase-like"/>
</dbReference>
<evidence type="ECO:0000259" key="7">
    <source>
        <dbReference type="PROSITE" id="PS50056"/>
    </source>
</evidence>
<dbReference type="PANTHER" id="PTHR45948:SF2">
    <property type="entry name" value="DUAL SPECIFICITY PROTEIN PHOSPHATASE"/>
    <property type="match status" value="1"/>
</dbReference>
<dbReference type="Pfam" id="PF00782">
    <property type="entry name" value="DSPc"/>
    <property type="match status" value="1"/>
</dbReference>
<dbReference type="Proteomes" id="UP001174691">
    <property type="component" value="Unassembled WGS sequence"/>
</dbReference>
<reference evidence="8" key="1">
    <citation type="submission" date="2022-07" db="EMBL/GenBank/DDBJ databases">
        <title>Fungi with potential for degradation of polypropylene.</title>
        <authorList>
            <person name="Gostincar C."/>
        </authorList>
    </citation>
    <scope>NUCLEOTIDE SEQUENCE</scope>
    <source>
        <strain evidence="8">EXF-13287</strain>
    </source>
</reference>
<evidence type="ECO:0000313" key="8">
    <source>
        <dbReference type="EMBL" id="KAJ9150981.1"/>
    </source>
</evidence>
<keyword evidence="2" id="KW-0378">Hydrolase</keyword>
<comment type="caution">
    <text evidence="8">The sequence shown here is derived from an EMBL/GenBank/DDBJ whole genome shotgun (WGS) entry which is preliminary data.</text>
</comment>
<evidence type="ECO:0000256" key="5">
    <source>
        <dbReference type="ARBA" id="ARBA00048336"/>
    </source>
</evidence>
<proteinExistence type="inferred from homology"/>
<comment type="similarity">
    <text evidence="1">Belongs to the protein-tyrosine phosphatase family. Non-receptor class dual specificity subfamily.</text>
</comment>
<dbReference type="SUPFAM" id="SSF52799">
    <property type="entry name" value="(Phosphotyrosine protein) phosphatases II"/>
    <property type="match status" value="1"/>
</dbReference>
<dbReference type="GO" id="GO:0005829">
    <property type="term" value="C:cytosol"/>
    <property type="evidence" value="ECO:0007669"/>
    <property type="project" value="TreeGrafter"/>
</dbReference>
<dbReference type="InterPro" id="IPR000387">
    <property type="entry name" value="Tyr_Pase_dom"/>
</dbReference>
<organism evidence="8 9">
    <name type="scientific">Coniochaeta hoffmannii</name>
    <dbReference type="NCBI Taxonomy" id="91930"/>
    <lineage>
        <taxon>Eukaryota</taxon>
        <taxon>Fungi</taxon>
        <taxon>Dikarya</taxon>
        <taxon>Ascomycota</taxon>
        <taxon>Pezizomycotina</taxon>
        <taxon>Sordariomycetes</taxon>
        <taxon>Sordariomycetidae</taxon>
        <taxon>Coniochaetales</taxon>
        <taxon>Coniochaetaceae</taxon>
        <taxon>Coniochaeta</taxon>
    </lineage>
</organism>
<evidence type="ECO:0000256" key="2">
    <source>
        <dbReference type="ARBA" id="ARBA00022801"/>
    </source>
</evidence>
<name>A0AA38RMF3_9PEZI</name>
<dbReference type="AlphaFoldDB" id="A0AA38RMF3"/>
<dbReference type="PROSITE" id="PS00383">
    <property type="entry name" value="TYR_PHOSPHATASE_1"/>
    <property type="match status" value="1"/>
</dbReference>
<sequence>MPLLTQDIPTISEIEPGLFIGDFASSSEVSTLEDNNITAIVSLANNESEVWSRAANRELVPEDSHMFVCCADSPTQDILARLGDICDFIDKHSAGQDSNVLVHCTAGKSRSATIVVAYLMRKHGEGLDAVLKRVKDKRRIAPSGNFIDQLEIWEKVGYDVWEDPERTRPKEAYREFMERQSAKAEYKAKAKHHRDCYFRSLDYGSR</sequence>
<dbReference type="EMBL" id="JANBVN010000068">
    <property type="protein sequence ID" value="KAJ9150981.1"/>
    <property type="molecule type" value="Genomic_DNA"/>
</dbReference>
<evidence type="ECO:0000313" key="9">
    <source>
        <dbReference type="Proteomes" id="UP001174691"/>
    </source>
</evidence>
<keyword evidence="9" id="KW-1185">Reference proteome</keyword>
<dbReference type="InterPro" id="IPR016130">
    <property type="entry name" value="Tyr_Pase_AS"/>
</dbReference>
<comment type="catalytic activity">
    <reaction evidence="4">
        <text>O-phospho-L-seryl-[protein] + H2O = L-seryl-[protein] + phosphate</text>
        <dbReference type="Rhea" id="RHEA:20629"/>
        <dbReference type="Rhea" id="RHEA-COMP:9863"/>
        <dbReference type="Rhea" id="RHEA-COMP:11604"/>
        <dbReference type="ChEBI" id="CHEBI:15377"/>
        <dbReference type="ChEBI" id="CHEBI:29999"/>
        <dbReference type="ChEBI" id="CHEBI:43474"/>
        <dbReference type="ChEBI" id="CHEBI:83421"/>
        <dbReference type="EC" id="3.1.3.16"/>
    </reaction>
</comment>